<dbReference type="EMBL" id="CP031312">
    <property type="protein sequence ID" value="QCC49057.1"/>
    <property type="molecule type" value="Genomic_DNA"/>
</dbReference>
<keyword evidence="3" id="KW-0614">Plasmid</keyword>
<dbReference type="Proteomes" id="UP000296733">
    <property type="component" value="Plasmid unnamed1"/>
</dbReference>
<protein>
    <submittedName>
        <fullName evidence="4">Adenylate cyclase, class 3</fullName>
    </submittedName>
    <submittedName>
        <fullName evidence="3">Methyltransferase domain-containing protein</fullName>
    </submittedName>
</protein>
<dbReference type="GO" id="GO:0030798">
    <property type="term" value="F:trans-aconitate 2-methyltransferase activity"/>
    <property type="evidence" value="ECO:0007669"/>
    <property type="project" value="InterPro"/>
</dbReference>
<dbReference type="SUPFAM" id="SSF55073">
    <property type="entry name" value="Nucleotide cyclase"/>
    <property type="match status" value="1"/>
</dbReference>
<evidence type="ECO:0000313" key="3">
    <source>
        <dbReference type="EMBL" id="QCC49057.1"/>
    </source>
</evidence>
<dbReference type="InterPro" id="IPR000160">
    <property type="entry name" value="GGDEF_dom"/>
</dbReference>
<sequence length="520" mass="58642">MTADSPPDDGGDPVSVLFLDVRNFTLLLDNYGDDEISEMLDELFGHVRTVVEKHSGVIDKVVGDGIMAVFRGDSPGQSALNAATEIHRHTNDQNGMDRRFGSVNVGIGIATGPVNETTLADIDSTVIGRSVNIAARLEGLCKEYDASILADETTYNSTSVHELPDGYVGRRIPDQSLRGIRRNLDVFHLCDTTKFSEKYIHLFNEGTREFANQNYEEALNAFTQAYTQDERYMDGALLNHFTNACLERINDDRALFRNPDRYEEHSTIQEQQSVQLLGFIESATVTREFDPEHILDVGCGTGKVTERLAERYPDASVVGIDSSRSAIAKARTEHSPEHLDIEYSYEKIEKYCPDEEIGRYDLIFSNAAMHWVEGQHEAYANLRKLIDSDGLLAVHQGHEGTYKELHQVAVEVLDDFDYDAYFENLNPPLDLIYYNTDEMGDLLEGHGFDPIRMKDDNDTAPDTIVDDFAEASLNAYCERLQSESQREIFREQFKQRARKQLDPTDVTVHRIYVIAAPTEA</sequence>
<dbReference type="CDD" id="cd02440">
    <property type="entry name" value="AdoMet_MTases"/>
    <property type="match status" value="1"/>
</dbReference>
<reference evidence="3 6" key="2">
    <citation type="journal article" date="2019" name="Nat. Commun.">
        <title>A new type of DNA phosphorothioation-based antiviral system in archaea.</title>
        <authorList>
            <person name="Xiong L."/>
            <person name="Liu S."/>
            <person name="Chen S."/>
            <person name="Xiao Y."/>
            <person name="Zhu B."/>
            <person name="Gao Y."/>
            <person name="Zhang Y."/>
            <person name="Chen B."/>
            <person name="Luo J."/>
            <person name="Deng Z."/>
            <person name="Chen X."/>
            <person name="Wang L."/>
            <person name="Chen S."/>
        </authorList>
    </citation>
    <scope>NUCLEOTIDE SEQUENCE [LARGE SCALE GENOMIC DNA]</scope>
    <source>
        <strain evidence="3 6">CGMCC 1.10331</strain>
        <plasmid evidence="3 6">unnamed1</plasmid>
    </source>
</reference>
<dbReference type="PANTHER" id="PTHR43081:SF1">
    <property type="entry name" value="ADENYLATE CYCLASE, TERMINAL-DIFFERENTIATION SPECIFIC"/>
    <property type="match status" value="1"/>
</dbReference>
<name>A0A1H6BIC0_9EURY</name>
<geneLocation type="plasmid" evidence="3">
    <name>unnamed1</name>
</geneLocation>
<dbReference type="InterPro" id="IPR029787">
    <property type="entry name" value="Nucleotide_cyclase"/>
</dbReference>
<evidence type="ECO:0000313" key="4">
    <source>
        <dbReference type="EMBL" id="SEG60463.1"/>
    </source>
</evidence>
<dbReference type="InterPro" id="IPR001054">
    <property type="entry name" value="A/G_cyclase"/>
</dbReference>
<reference evidence="4 5" key="1">
    <citation type="submission" date="2016-10" db="EMBL/GenBank/DDBJ databases">
        <authorList>
            <person name="de Groot N.N."/>
        </authorList>
    </citation>
    <scope>NUCLEOTIDE SEQUENCE [LARGE SCALE GENOMIC DNA]</scope>
    <source>
        <strain evidence="4 5">CGMCC 1.10331</strain>
    </source>
</reference>
<keyword evidence="3" id="KW-0489">Methyltransferase</keyword>
<dbReference type="AlphaFoldDB" id="A0A1H6BIC0"/>
<gene>
    <name evidence="3" type="ORF">DV707_14965</name>
    <name evidence="4" type="ORF">SAMN04488133_2865</name>
</gene>
<dbReference type="Proteomes" id="UP000236740">
    <property type="component" value="Unassembled WGS sequence"/>
</dbReference>
<dbReference type="PROSITE" id="PS50887">
    <property type="entry name" value="GGDEF"/>
    <property type="match status" value="1"/>
</dbReference>
<dbReference type="GO" id="GO:0032259">
    <property type="term" value="P:methylation"/>
    <property type="evidence" value="ECO:0007669"/>
    <property type="project" value="UniProtKB-KW"/>
</dbReference>
<evidence type="ECO:0000259" key="1">
    <source>
        <dbReference type="PROSITE" id="PS50125"/>
    </source>
</evidence>
<dbReference type="CDD" id="cd07302">
    <property type="entry name" value="CHD"/>
    <property type="match status" value="1"/>
</dbReference>
<dbReference type="GO" id="GO:0009190">
    <property type="term" value="P:cyclic nucleotide biosynthetic process"/>
    <property type="evidence" value="ECO:0007669"/>
    <property type="project" value="InterPro"/>
</dbReference>
<dbReference type="SUPFAM" id="SSF53335">
    <property type="entry name" value="S-adenosyl-L-methionine-dependent methyltransferases"/>
    <property type="match status" value="1"/>
</dbReference>
<dbReference type="KEGG" id="hlm:DV707_14965"/>
<dbReference type="EMBL" id="FNVN01000004">
    <property type="protein sequence ID" value="SEG60463.1"/>
    <property type="molecule type" value="Genomic_DNA"/>
</dbReference>
<dbReference type="InterPro" id="IPR029063">
    <property type="entry name" value="SAM-dependent_MTases_sf"/>
</dbReference>
<dbReference type="Pfam" id="PF13649">
    <property type="entry name" value="Methyltransf_25"/>
    <property type="match status" value="1"/>
</dbReference>
<dbReference type="OrthoDB" id="11691at2157"/>
<keyword evidence="5" id="KW-1185">Reference proteome</keyword>
<dbReference type="SMART" id="SM00044">
    <property type="entry name" value="CYCc"/>
    <property type="match status" value="1"/>
</dbReference>
<feature type="domain" description="GGDEF" evidence="2">
    <location>
        <begin position="12"/>
        <end position="152"/>
    </location>
</feature>
<dbReference type="InterPro" id="IPR023149">
    <property type="entry name" value="Trans_acon_MeTrfase_C"/>
</dbReference>
<dbReference type="InterPro" id="IPR050697">
    <property type="entry name" value="Adenylyl/Guanylyl_Cyclase_3/4"/>
</dbReference>
<dbReference type="Gene3D" id="3.40.50.150">
    <property type="entry name" value="Vaccinia Virus protein VP39"/>
    <property type="match status" value="1"/>
</dbReference>
<evidence type="ECO:0000259" key="2">
    <source>
        <dbReference type="PROSITE" id="PS50887"/>
    </source>
</evidence>
<dbReference type="Pfam" id="PF00211">
    <property type="entry name" value="Guanylate_cyc"/>
    <property type="match status" value="1"/>
</dbReference>
<dbReference type="Gene3D" id="1.10.150.290">
    <property type="entry name" value="S-adenosyl-L-methionine-dependent methyltransferases"/>
    <property type="match status" value="1"/>
</dbReference>
<feature type="domain" description="Guanylate cyclase" evidence="1">
    <location>
        <begin position="15"/>
        <end position="138"/>
    </location>
</feature>
<dbReference type="GO" id="GO:0035556">
    <property type="term" value="P:intracellular signal transduction"/>
    <property type="evidence" value="ECO:0007669"/>
    <property type="project" value="InterPro"/>
</dbReference>
<dbReference type="PROSITE" id="PS50125">
    <property type="entry name" value="GUANYLATE_CYCLASE_2"/>
    <property type="match status" value="1"/>
</dbReference>
<proteinExistence type="predicted"/>
<evidence type="ECO:0000313" key="5">
    <source>
        <dbReference type="Proteomes" id="UP000236740"/>
    </source>
</evidence>
<evidence type="ECO:0000313" key="6">
    <source>
        <dbReference type="Proteomes" id="UP000296733"/>
    </source>
</evidence>
<accession>A0A1H6BIC0</accession>
<dbReference type="InterPro" id="IPR041698">
    <property type="entry name" value="Methyltransf_25"/>
</dbReference>
<dbReference type="RefSeq" id="WP_103992540.1">
    <property type="nucleotide sequence ID" value="NZ_CP031312.1"/>
</dbReference>
<dbReference type="PANTHER" id="PTHR43081">
    <property type="entry name" value="ADENYLATE CYCLASE, TERMINAL-DIFFERENTIATION SPECIFIC-RELATED"/>
    <property type="match status" value="1"/>
</dbReference>
<organism evidence="4 5">
    <name type="scientific">Halobellus limi</name>
    <dbReference type="NCBI Taxonomy" id="699433"/>
    <lineage>
        <taxon>Archaea</taxon>
        <taxon>Methanobacteriati</taxon>
        <taxon>Methanobacteriota</taxon>
        <taxon>Stenosarchaea group</taxon>
        <taxon>Halobacteria</taxon>
        <taxon>Halobacteriales</taxon>
        <taxon>Haloferacaceae</taxon>
        <taxon>Halobellus</taxon>
    </lineage>
</organism>
<dbReference type="GeneID" id="39859419"/>
<dbReference type="Gene3D" id="3.30.70.1230">
    <property type="entry name" value="Nucleotide cyclase"/>
    <property type="match status" value="1"/>
</dbReference>
<keyword evidence="3" id="KW-0808">Transferase</keyword>